<reference evidence="9" key="2">
    <citation type="submission" date="2020-05" db="UniProtKB">
        <authorList>
            <consortium name="EnsemblMetazoa"/>
        </authorList>
    </citation>
    <scope>IDENTIFICATION</scope>
</reference>
<dbReference type="InterPro" id="IPR036034">
    <property type="entry name" value="PDZ_sf"/>
</dbReference>
<dbReference type="EMBL" id="KE525262">
    <property type="protein sequence ID" value="KFB43635.1"/>
    <property type="molecule type" value="Genomic_DNA"/>
</dbReference>
<dbReference type="Gene3D" id="1.20.80.60">
    <property type="match status" value="1"/>
</dbReference>
<feature type="compositionally biased region" description="Low complexity" evidence="3">
    <location>
        <begin position="690"/>
        <end position="710"/>
    </location>
</feature>
<dbReference type="EMBL" id="ATLV01019100">
    <property type="status" value="NOT_ANNOTATED_CDS"/>
    <property type="molecule type" value="Genomic_DNA"/>
</dbReference>
<evidence type="ECO:0000259" key="7">
    <source>
        <dbReference type="PROSITE" id="PS50200"/>
    </source>
</evidence>
<dbReference type="PANTHER" id="PTHR43053">
    <property type="entry name" value="GLYCOSIDASE FAMILY 31"/>
    <property type="match status" value="1"/>
</dbReference>
<dbReference type="OMA" id="NYTICAG"/>
<dbReference type="GO" id="GO:0004553">
    <property type="term" value="F:hydrolase activity, hydrolyzing O-glycosyl compounds"/>
    <property type="evidence" value="ECO:0007669"/>
    <property type="project" value="InterPro"/>
</dbReference>
<dbReference type="PROSITE" id="PS50200">
    <property type="entry name" value="RA"/>
    <property type="match status" value="1"/>
</dbReference>
<reference evidence="8 10" key="1">
    <citation type="journal article" date="2014" name="BMC Genomics">
        <title>Genome sequence of Anopheles sinensis provides insight into genetics basis of mosquito competence for malaria parasites.</title>
        <authorList>
            <person name="Zhou D."/>
            <person name="Zhang D."/>
            <person name="Ding G."/>
            <person name="Shi L."/>
            <person name="Hou Q."/>
            <person name="Ye Y."/>
            <person name="Xu Y."/>
            <person name="Zhou H."/>
            <person name="Xiong C."/>
            <person name="Li S."/>
            <person name="Yu J."/>
            <person name="Hong S."/>
            <person name="Yu X."/>
            <person name="Zou P."/>
            <person name="Chen C."/>
            <person name="Chang X."/>
            <person name="Wang W."/>
            <person name="Lv Y."/>
            <person name="Sun Y."/>
            <person name="Ma L."/>
            <person name="Shen B."/>
            <person name="Zhu C."/>
        </authorList>
    </citation>
    <scope>NUCLEOTIDE SEQUENCE [LARGE SCALE GENOMIC DNA]</scope>
</reference>
<dbReference type="Proteomes" id="UP000030765">
    <property type="component" value="Unassembled WGS sequence"/>
</dbReference>
<dbReference type="InterPro" id="IPR013780">
    <property type="entry name" value="Glyco_hydro_b"/>
</dbReference>
<dbReference type="InterPro" id="IPR001683">
    <property type="entry name" value="PX_dom"/>
</dbReference>
<name>A0A084W091_ANOSI</name>
<dbReference type="InterPro" id="IPR000159">
    <property type="entry name" value="RA_dom"/>
</dbReference>
<dbReference type="InterPro" id="IPR017853">
    <property type="entry name" value="GH"/>
</dbReference>
<dbReference type="Pfam" id="PF00787">
    <property type="entry name" value="PX"/>
    <property type="match status" value="1"/>
</dbReference>
<feature type="domain" description="PDZ" evidence="5">
    <location>
        <begin position="42"/>
        <end position="135"/>
    </location>
</feature>
<dbReference type="SUPFAM" id="SSF50156">
    <property type="entry name" value="PDZ domain-like"/>
    <property type="match status" value="1"/>
</dbReference>
<organism evidence="8">
    <name type="scientific">Anopheles sinensis</name>
    <name type="common">Mosquito</name>
    <dbReference type="NCBI Taxonomy" id="74873"/>
    <lineage>
        <taxon>Eukaryota</taxon>
        <taxon>Metazoa</taxon>
        <taxon>Ecdysozoa</taxon>
        <taxon>Arthropoda</taxon>
        <taxon>Hexapoda</taxon>
        <taxon>Insecta</taxon>
        <taxon>Pterygota</taxon>
        <taxon>Neoptera</taxon>
        <taxon>Endopterygota</taxon>
        <taxon>Diptera</taxon>
        <taxon>Nematocera</taxon>
        <taxon>Culicoidea</taxon>
        <taxon>Culicidae</taxon>
        <taxon>Anophelinae</taxon>
        <taxon>Anopheles</taxon>
    </lineage>
</organism>
<evidence type="ECO:0000313" key="10">
    <source>
        <dbReference type="Proteomes" id="UP000030765"/>
    </source>
</evidence>
<proteinExistence type="inferred from homology"/>
<dbReference type="Gene3D" id="2.30.42.10">
    <property type="match status" value="1"/>
</dbReference>
<dbReference type="InterPro" id="IPR050985">
    <property type="entry name" value="Alpha-glycosidase_related"/>
</dbReference>
<evidence type="ECO:0000256" key="2">
    <source>
        <dbReference type="ARBA" id="ARBA00022729"/>
    </source>
</evidence>
<protein>
    <submittedName>
        <fullName evidence="8">AGAP001111-PA-like protein</fullName>
    </submittedName>
</protein>
<keyword evidence="4" id="KW-0812">Transmembrane</keyword>
<gene>
    <name evidence="8" type="ORF">ZHAS_00011577</name>
</gene>
<keyword evidence="4" id="KW-1133">Transmembrane helix</keyword>
<dbReference type="Pfam" id="PF21365">
    <property type="entry name" value="Glyco_hydro_31_3rd"/>
    <property type="match status" value="1"/>
</dbReference>
<dbReference type="SMART" id="SM00312">
    <property type="entry name" value="PX"/>
    <property type="match status" value="1"/>
</dbReference>
<dbReference type="PROSITE" id="PS50195">
    <property type="entry name" value="PX"/>
    <property type="match status" value="1"/>
</dbReference>
<evidence type="ECO:0000313" key="9">
    <source>
        <dbReference type="EnsemblMetazoa" id="ASIC011577-PA"/>
    </source>
</evidence>
<feature type="region of interest" description="Disordered" evidence="3">
    <location>
        <begin position="1"/>
        <end position="37"/>
    </location>
</feature>
<dbReference type="PANTHER" id="PTHR43053:SF6">
    <property type="entry name" value="SITS-BINDING PROTEIN"/>
    <property type="match status" value="1"/>
</dbReference>
<dbReference type="Gene3D" id="3.10.20.90">
    <property type="entry name" value="Phosphatidylinositol 3-kinase Catalytic Subunit, Chain A, domain 1"/>
    <property type="match status" value="1"/>
</dbReference>
<dbReference type="GO" id="GO:0005975">
    <property type="term" value="P:carbohydrate metabolic process"/>
    <property type="evidence" value="ECO:0007669"/>
    <property type="project" value="InterPro"/>
</dbReference>
<dbReference type="SUPFAM" id="SSF51445">
    <property type="entry name" value="(Trans)glycosidases"/>
    <property type="match status" value="1"/>
</dbReference>
<dbReference type="VEuPathDB" id="VectorBase:ASIS013634"/>
<dbReference type="CDD" id="cd01777">
    <property type="entry name" value="FERM_F1_SNX27"/>
    <property type="match status" value="1"/>
</dbReference>
<accession>A0A084W091</accession>
<evidence type="ECO:0000313" key="8">
    <source>
        <dbReference type="EMBL" id="KFB43635.1"/>
    </source>
</evidence>
<keyword evidence="2" id="KW-0732">Signal</keyword>
<evidence type="ECO:0000256" key="4">
    <source>
        <dbReference type="SAM" id="Phobius"/>
    </source>
</evidence>
<dbReference type="Pfam" id="PF00788">
    <property type="entry name" value="RA"/>
    <property type="match status" value="1"/>
</dbReference>
<dbReference type="Gene3D" id="3.20.20.80">
    <property type="entry name" value="Glycosidases"/>
    <property type="match status" value="1"/>
</dbReference>
<keyword evidence="4" id="KW-0472">Membrane</keyword>
<feature type="transmembrane region" description="Helical" evidence="4">
    <location>
        <begin position="807"/>
        <end position="829"/>
    </location>
</feature>
<dbReference type="GO" id="GO:0032266">
    <property type="term" value="F:phosphatidylinositol-3-phosphate binding"/>
    <property type="evidence" value="ECO:0007669"/>
    <property type="project" value="InterPro"/>
</dbReference>
<feature type="domain" description="Ras-associating" evidence="7">
    <location>
        <begin position="271"/>
        <end position="359"/>
    </location>
</feature>
<feature type="domain" description="PX" evidence="6">
    <location>
        <begin position="147"/>
        <end position="268"/>
    </location>
</feature>
<dbReference type="EMBL" id="ATLV01019101">
    <property type="status" value="NOT_ANNOTATED_CDS"/>
    <property type="molecule type" value="Genomic_DNA"/>
</dbReference>
<dbReference type="VEuPathDB" id="VectorBase:ASIS001871"/>
<dbReference type="SUPFAM" id="SSF64268">
    <property type="entry name" value="PX domain"/>
    <property type="match status" value="1"/>
</dbReference>
<dbReference type="InterPro" id="IPR001478">
    <property type="entry name" value="PDZ"/>
</dbReference>
<feature type="compositionally biased region" description="Gly residues" evidence="3">
    <location>
        <begin position="17"/>
        <end position="26"/>
    </location>
</feature>
<dbReference type="FunFam" id="2.30.42.10:FF:000061">
    <property type="entry name" value="sorting nexin-27 isoform X2"/>
    <property type="match status" value="1"/>
</dbReference>
<dbReference type="InterPro" id="IPR037835">
    <property type="entry name" value="SNX27_RA"/>
</dbReference>
<evidence type="ECO:0000259" key="6">
    <source>
        <dbReference type="PROSITE" id="PS50195"/>
    </source>
</evidence>
<dbReference type="InterPro" id="IPR036871">
    <property type="entry name" value="PX_dom_sf"/>
</dbReference>
<dbReference type="SMART" id="SM00228">
    <property type="entry name" value="PDZ"/>
    <property type="match status" value="1"/>
</dbReference>
<dbReference type="CDD" id="cd06592">
    <property type="entry name" value="GH31_NET37"/>
    <property type="match status" value="1"/>
</dbReference>
<dbReference type="InterPro" id="IPR000322">
    <property type="entry name" value="Glyco_hydro_31_TIM"/>
</dbReference>
<dbReference type="Gene3D" id="2.60.40.1180">
    <property type="entry name" value="Golgi alpha-mannosidase II"/>
    <property type="match status" value="1"/>
</dbReference>
<dbReference type="CDD" id="cd23070">
    <property type="entry name" value="PDZ_SNX27-like"/>
    <property type="match status" value="1"/>
</dbReference>
<dbReference type="InterPro" id="IPR048395">
    <property type="entry name" value="Glyco_hydro_31_C"/>
</dbReference>
<dbReference type="FunFam" id="3.30.1520.10:FF:000003">
    <property type="entry name" value="sorting nexin-27 isoform X2"/>
    <property type="match status" value="1"/>
</dbReference>
<dbReference type="OrthoDB" id="10070917at2759"/>
<dbReference type="EnsemblMetazoa" id="ASIC011577-RA">
    <property type="protein sequence ID" value="ASIC011577-PA"/>
    <property type="gene ID" value="ASIC011577"/>
</dbReference>
<dbReference type="InterPro" id="IPR037827">
    <property type="entry name" value="SNX27_FERM-like_dom"/>
</dbReference>
<feature type="region of interest" description="Disordered" evidence="3">
    <location>
        <begin position="688"/>
        <end position="730"/>
    </location>
</feature>
<evidence type="ECO:0000256" key="1">
    <source>
        <dbReference type="ARBA" id="ARBA00007806"/>
    </source>
</evidence>
<dbReference type="Pfam" id="PF00595">
    <property type="entry name" value="PDZ"/>
    <property type="match status" value="1"/>
</dbReference>
<dbReference type="Gene3D" id="3.30.1520.10">
    <property type="entry name" value="Phox-like domain"/>
    <property type="match status" value="1"/>
</dbReference>
<dbReference type="FunFam" id="3.10.20.90:FF:000210">
    <property type="entry name" value="Putative Sorting nexin-27"/>
    <property type="match status" value="1"/>
</dbReference>
<comment type="similarity">
    <text evidence="1">Belongs to the glycosyl hydrolase 31 family.</text>
</comment>
<dbReference type="InterPro" id="IPR037833">
    <property type="entry name" value="SNX27_PX"/>
</dbReference>
<dbReference type="CDD" id="cd13338">
    <property type="entry name" value="FERM-like_C_SNX27"/>
    <property type="match status" value="1"/>
</dbReference>
<dbReference type="VEuPathDB" id="VectorBase:ASIS018807"/>
<evidence type="ECO:0000256" key="3">
    <source>
        <dbReference type="SAM" id="MobiDB-lite"/>
    </source>
</evidence>
<dbReference type="VEuPathDB" id="VectorBase:ASIC011577"/>
<dbReference type="Pfam" id="PF01055">
    <property type="entry name" value="Glyco_hydro_31_2nd"/>
    <property type="match status" value="2"/>
</dbReference>
<evidence type="ECO:0000259" key="5">
    <source>
        <dbReference type="PROSITE" id="PS50106"/>
    </source>
</evidence>
<dbReference type="STRING" id="74873.A0A084W091"/>
<dbReference type="GO" id="GO:0016192">
    <property type="term" value="P:vesicle-mediated transport"/>
    <property type="evidence" value="ECO:0007669"/>
    <property type="project" value="UniProtKB-ARBA"/>
</dbReference>
<dbReference type="CDD" id="cd06886">
    <property type="entry name" value="PX_SNX27"/>
    <property type="match status" value="1"/>
</dbReference>
<dbReference type="SUPFAM" id="SSF51011">
    <property type="entry name" value="Glycosyl hydrolase domain"/>
    <property type="match status" value="1"/>
</dbReference>
<sequence>MEAKNGKSGPTTIPSVVGGGGSGGGVTTVKNGVKENPNGPRVVTIYKTETGFGFNVRGQVSEGGQLRSINGELYAPLQHVSAVLDNGAAEQAGIKKGDRILEVNHVNVEGATHKQVVDLIKSGGDTLTLTVISVTQQEAERLEPTEDPGGYSYIDYSEKRSLPISIPDYNIIHRGNERYVVFNIHMAGRQLCSRRYREFSNLHQQLKKEFSGFNFPKMPGKWPFQLNEQQLDARRRGLEQYLEKVCAVRVIAESDAVQEFLTDSVDDLATSPVDIKIMLPDHAVVTVSVRKSANAQLVWEQLVQRANLTSYTQQYFYLFEIVEYNFERKLQPHEIPHQLYVQNYSTASSTCLCVRRWLFSIEREILLPAGEQAAKFIFYQAVDEVNRSNIRADGRLYELKALQDSKKADEYLSLARTLPGYGDIVFPHCACDSRKEGHVVPAVGMKSFRLHACREDGAFEAQTVELQWSTISRWESDEESMAFCFQYSRSDKPPRWVKVFTPYVSFVHKLPESQIERANKSTNNMHNGVLPLKQHEAPQPQADQQGGKRNPIEEEQIPFVDSDHEDDCGGDGRPTAAINSSSQASFDDDTMTESQENLARAYIHRNASSTLAERRMQEKLTVSIGTNAYEGNLVEEAKDEPTELKSIDERSRGLRRNSISLPSLNVNELDALRLEQEEFTIPVVLTEDASSTSSVSEGTTVTPVTPVTSGNVKPMLHFNDESSSDEEDRRQTKYLFRTKRRTSIAPLPALRLNDKEMMSNDFDTHSVLSNQASLTSVNSLASLLKEKMQNVPAIIRKKKRETKDYKLRVFVGMLFLIIVFLVGYAYVMYNQKLLNKSYFENIKFHKKTRNFRLLDGKGADLLTGMLGTGFTVEQPYNCLPENLKTDGSVCYEWTSKARLYMNLVKSPGPEIKCYSFQWETLQDGVQPTDCFDIAEERGYWYGGGLTKVAEYVLGKESFPPSPFVTGDKNVNQWGNALERYFLNSRGVAIQVDEKTPLYVSINSYSGRRLCLHGRNDKFAFVNNQTEFPQLKYTICSGPDMKSLHSGLMQKSLWDGLTEKDNDVIKSLLREPIWQIPASKQEDLTETAIYNYTESIIALGYLRLGHVLVNEFWQRNIGDFRLDSDRFPSLDETVNILHRRGFRVSFTIQPFISTESSNFQEAVSKKLLIYERESERSIPALTRYKSTTSAGVLDVTNNATIPWLAEKLKKISETVEIDSYFVDFGTAFNIPRYYQCAQTLVNPDEYKNYFMERFEGTLSIFGVSSAVSVPRPPAFLSLPPVNSSWDGLKSIIPTMLSYGITGFPFIMPGPVGGDFVLPTQKLKHMYSYYSLDLPPLPDKELYIRWLQLATFLPVLRFTHLPSEYRDEAVTAIAKELADIRLRVIPLLERFSNVAMDEGLPLIRPLWMLDSTDVNCFPIVDEFSIGDGMIVAPVLGQGETVREVYLPQGVWKDGIDESLRKGSRWIHNYHVPQNKVAYFTKMPDNTRF</sequence>
<keyword evidence="10" id="KW-1185">Reference proteome</keyword>
<dbReference type="GO" id="GO:0007165">
    <property type="term" value="P:signal transduction"/>
    <property type="evidence" value="ECO:0007669"/>
    <property type="project" value="InterPro"/>
</dbReference>
<dbReference type="PROSITE" id="PS50106">
    <property type="entry name" value="PDZ"/>
    <property type="match status" value="1"/>
</dbReference>
<dbReference type="FunFam" id="1.20.80.60:FF:000003">
    <property type="entry name" value="Sorting nexin-27"/>
    <property type="match status" value="1"/>
</dbReference>